<dbReference type="Gene3D" id="3.30.560.10">
    <property type="entry name" value="Glucose Oxidase, domain 3"/>
    <property type="match status" value="1"/>
</dbReference>
<comment type="cofactor">
    <cofactor evidence="6">
        <name>FAD</name>
        <dbReference type="ChEBI" id="CHEBI:57692"/>
    </cofactor>
</comment>
<proteinExistence type="inferred from homology"/>
<dbReference type="InterPro" id="IPR000172">
    <property type="entry name" value="GMC_OxRdtase_N"/>
</dbReference>
<dbReference type="GO" id="GO:0005737">
    <property type="term" value="C:cytoplasm"/>
    <property type="evidence" value="ECO:0007669"/>
    <property type="project" value="UniProtKB-SubCell"/>
</dbReference>
<evidence type="ECO:0000313" key="10">
    <source>
        <dbReference type="EMBL" id="KAJ5212610.1"/>
    </source>
</evidence>
<evidence type="ECO:0000256" key="7">
    <source>
        <dbReference type="RuleBase" id="RU003968"/>
    </source>
</evidence>
<comment type="similarity">
    <text evidence="3 7">Belongs to the GMC oxidoreductase family.</text>
</comment>
<dbReference type="EMBL" id="JAPQKR010000008">
    <property type="protein sequence ID" value="KAJ5212610.1"/>
    <property type="molecule type" value="Genomic_DNA"/>
</dbReference>
<keyword evidence="7" id="KW-0285">Flavoprotein</keyword>
<gene>
    <name evidence="10" type="ORF">N7498_004256</name>
</gene>
<feature type="binding site" evidence="6">
    <location>
        <position position="260"/>
    </location>
    <ligand>
        <name>FAD</name>
        <dbReference type="ChEBI" id="CHEBI:57692"/>
    </ligand>
</feature>
<comment type="caution">
    <text evidence="10">The sequence shown here is derived from an EMBL/GenBank/DDBJ whole genome shotgun (WGS) entry which is preliminary data.</text>
</comment>
<sequence>MAEKNDAVGQSPTCSIEEFSSTAFDYIICGGGTAGLAIAARLTENPEVTVGVIEAGKYRIGDPLVDMPAGLFQLFEDPEYDWCLYTAPQKGNHGKVHHIPRGKLLGGSSGINYMMYVRGSKQDYNDWAELVEDEGWSADIMQHYMRKHQTLEPIDPSIKDTTTMPFVGEFHGTSGPVRTGFNDTIMPIENDVIKACDEVTDTPQKPVDPWSGDHIGFFNTLGSICRTGPNKGKRSYAARGYYEANRASRPNLKVLCSTMVNKVNLDGNKATGVNISHEGQECNVSAKREVIVSGGTIKSPQILELSGIGDPAVLEAAGVECKVANPAIGANLQDHQITIVTYDMKPGTFTLDSLHQVPEAMQDAMKQYTESGSGPLSCTSTMQGFFPAKKIMSEEELEKVIQSIREVKPTSKFHEKQLAQIIAHLQSDISANIQVVLVPATANIDGIEHQSQLFPPRGADKPAGITFALCIQYPVARGYVHIESSDPTKPPVIHPNYGGSDADIAVLSATLRWVDNVSQSQHIKSSIANRSFPEPSLDLQNLEEGKKAVHEAVASEYHVCGSVAMGDALDSRLRVKGVEGLRVADASVFPNNVSGNIVSSVYAVAEKAADMIKEDWDFAPLKEAMA</sequence>
<feature type="domain" description="Glucose-methanol-choline oxidoreductase N-terminal" evidence="8">
    <location>
        <begin position="102"/>
        <end position="125"/>
    </location>
</feature>
<evidence type="ECO:0000259" key="8">
    <source>
        <dbReference type="PROSITE" id="PS00623"/>
    </source>
</evidence>
<dbReference type="Gene3D" id="3.50.50.60">
    <property type="entry name" value="FAD/NAD(P)-binding domain"/>
    <property type="match status" value="1"/>
</dbReference>
<evidence type="ECO:0000256" key="2">
    <source>
        <dbReference type="ARBA" id="ARBA00004496"/>
    </source>
</evidence>
<name>A0A9W9N3R5_9EURO</name>
<keyword evidence="6 7" id="KW-0274">FAD</keyword>
<keyword evidence="5" id="KW-0134">Cell wall</keyword>
<dbReference type="InterPro" id="IPR012132">
    <property type="entry name" value="GMC_OxRdtase"/>
</dbReference>
<evidence type="ECO:0000256" key="4">
    <source>
        <dbReference type="ARBA" id="ARBA00022490"/>
    </source>
</evidence>
<dbReference type="GeneID" id="83178619"/>
<dbReference type="PROSITE" id="PS00623">
    <property type="entry name" value="GMC_OXRED_1"/>
    <property type="match status" value="1"/>
</dbReference>
<dbReference type="Pfam" id="PF00732">
    <property type="entry name" value="GMC_oxred_N"/>
    <property type="match status" value="1"/>
</dbReference>
<evidence type="ECO:0000256" key="1">
    <source>
        <dbReference type="ARBA" id="ARBA00004191"/>
    </source>
</evidence>
<dbReference type="SUPFAM" id="SSF54373">
    <property type="entry name" value="FAD-linked reductases, C-terminal domain"/>
    <property type="match status" value="1"/>
</dbReference>
<dbReference type="GO" id="GO:0050660">
    <property type="term" value="F:flavin adenine dinucleotide binding"/>
    <property type="evidence" value="ECO:0007669"/>
    <property type="project" value="InterPro"/>
</dbReference>
<dbReference type="Pfam" id="PF05199">
    <property type="entry name" value="GMC_oxred_C"/>
    <property type="match status" value="1"/>
</dbReference>
<evidence type="ECO:0000313" key="11">
    <source>
        <dbReference type="Proteomes" id="UP001150904"/>
    </source>
</evidence>
<dbReference type="OrthoDB" id="269227at2759"/>
<evidence type="ECO:0000256" key="3">
    <source>
        <dbReference type="ARBA" id="ARBA00010790"/>
    </source>
</evidence>
<accession>A0A9W9N3R5</accession>
<feature type="domain" description="Glucose-methanol-choline oxidoreductase N-terminal" evidence="9">
    <location>
        <begin position="295"/>
        <end position="309"/>
    </location>
</feature>
<protein>
    <recommendedName>
        <fullName evidence="8 9">Glucose-methanol-choline oxidoreductase N-terminal domain-containing protein</fullName>
    </recommendedName>
</protein>
<dbReference type="Proteomes" id="UP001150904">
    <property type="component" value="Unassembled WGS sequence"/>
</dbReference>
<dbReference type="PROSITE" id="PS00624">
    <property type="entry name" value="GMC_OXRED_2"/>
    <property type="match status" value="1"/>
</dbReference>
<dbReference type="PANTHER" id="PTHR11552:SF210">
    <property type="entry name" value="GLUCOSE-METHANOL-CHOLINE OXIDOREDUCTASE N-TERMINAL DOMAIN-CONTAINING PROTEIN-RELATED"/>
    <property type="match status" value="1"/>
</dbReference>
<dbReference type="InterPro" id="IPR036188">
    <property type="entry name" value="FAD/NAD-bd_sf"/>
</dbReference>
<dbReference type="InterPro" id="IPR007867">
    <property type="entry name" value="GMC_OxRtase_C"/>
</dbReference>
<dbReference type="PANTHER" id="PTHR11552">
    <property type="entry name" value="GLUCOSE-METHANOL-CHOLINE GMC OXIDOREDUCTASE"/>
    <property type="match status" value="1"/>
</dbReference>
<dbReference type="PIRSF" id="PIRSF000137">
    <property type="entry name" value="Alcohol_oxidase"/>
    <property type="match status" value="1"/>
</dbReference>
<evidence type="ECO:0000259" key="9">
    <source>
        <dbReference type="PROSITE" id="PS00624"/>
    </source>
</evidence>
<dbReference type="AlphaFoldDB" id="A0A9W9N3R5"/>
<reference evidence="10" key="2">
    <citation type="journal article" date="2023" name="IMA Fungus">
        <title>Comparative genomic study of the Penicillium genus elucidates a diverse pangenome and 15 lateral gene transfer events.</title>
        <authorList>
            <person name="Petersen C."/>
            <person name="Sorensen T."/>
            <person name="Nielsen M.R."/>
            <person name="Sondergaard T.E."/>
            <person name="Sorensen J.L."/>
            <person name="Fitzpatrick D.A."/>
            <person name="Frisvad J.C."/>
            <person name="Nielsen K.L."/>
        </authorList>
    </citation>
    <scope>NUCLEOTIDE SEQUENCE</scope>
    <source>
        <strain evidence="10">IBT 15544</strain>
    </source>
</reference>
<reference evidence="10" key="1">
    <citation type="submission" date="2022-12" db="EMBL/GenBank/DDBJ databases">
        <authorList>
            <person name="Petersen C."/>
        </authorList>
    </citation>
    <scope>NUCLEOTIDE SEQUENCE</scope>
    <source>
        <strain evidence="10">IBT 15544</strain>
    </source>
</reference>
<dbReference type="RefSeq" id="XP_058310780.1">
    <property type="nucleotide sequence ID" value="XM_058451318.1"/>
</dbReference>
<organism evidence="10 11">
    <name type="scientific">Penicillium cinerascens</name>
    <dbReference type="NCBI Taxonomy" id="70096"/>
    <lineage>
        <taxon>Eukaryota</taxon>
        <taxon>Fungi</taxon>
        <taxon>Dikarya</taxon>
        <taxon>Ascomycota</taxon>
        <taxon>Pezizomycotina</taxon>
        <taxon>Eurotiomycetes</taxon>
        <taxon>Eurotiomycetidae</taxon>
        <taxon>Eurotiales</taxon>
        <taxon>Aspergillaceae</taxon>
        <taxon>Penicillium</taxon>
    </lineage>
</organism>
<dbReference type="SUPFAM" id="SSF51905">
    <property type="entry name" value="FAD/NAD(P)-binding domain"/>
    <property type="match status" value="1"/>
</dbReference>
<dbReference type="GO" id="GO:0016614">
    <property type="term" value="F:oxidoreductase activity, acting on CH-OH group of donors"/>
    <property type="evidence" value="ECO:0007669"/>
    <property type="project" value="InterPro"/>
</dbReference>
<keyword evidence="11" id="KW-1185">Reference proteome</keyword>
<keyword evidence="4" id="KW-0963">Cytoplasm</keyword>
<comment type="subcellular location">
    <subcellularLocation>
        <location evidence="2">Cytoplasm</location>
    </subcellularLocation>
    <subcellularLocation>
        <location evidence="1">Secreted</location>
        <location evidence="1">Cell wall</location>
    </subcellularLocation>
</comment>
<evidence type="ECO:0000256" key="6">
    <source>
        <dbReference type="PIRSR" id="PIRSR000137-2"/>
    </source>
</evidence>
<keyword evidence="5" id="KW-0964">Secreted</keyword>
<evidence type="ECO:0000256" key="5">
    <source>
        <dbReference type="ARBA" id="ARBA00022512"/>
    </source>
</evidence>